<feature type="transmembrane region" description="Helical" evidence="1">
    <location>
        <begin position="74"/>
        <end position="93"/>
    </location>
</feature>
<keyword evidence="3" id="KW-1185">Reference proteome</keyword>
<comment type="caution">
    <text evidence="2">The sequence shown here is derived from an EMBL/GenBank/DDBJ whole genome shotgun (WGS) entry which is preliminary data.</text>
</comment>
<dbReference type="EMBL" id="JAMXIB010000011">
    <property type="protein sequence ID" value="MCO5725616.1"/>
    <property type="molecule type" value="Genomic_DNA"/>
</dbReference>
<reference evidence="2 3" key="1">
    <citation type="submission" date="2022-06" db="EMBL/GenBank/DDBJ databases">
        <authorList>
            <person name="Xuan X."/>
        </authorList>
    </citation>
    <scope>NUCLEOTIDE SEQUENCE [LARGE SCALE GENOMIC DNA]</scope>
    <source>
        <strain evidence="2 3">2V75</strain>
    </source>
</reference>
<dbReference type="RefSeq" id="WP_252741988.1">
    <property type="nucleotide sequence ID" value="NZ_JAMXIB010000011.1"/>
</dbReference>
<gene>
    <name evidence="2" type="ORF">NG653_12175</name>
</gene>
<evidence type="ECO:0000313" key="3">
    <source>
        <dbReference type="Proteomes" id="UP001206312"/>
    </source>
</evidence>
<accession>A0ABT1B018</accession>
<dbReference type="Proteomes" id="UP001206312">
    <property type="component" value="Unassembled WGS sequence"/>
</dbReference>
<organism evidence="2 3">
    <name type="scientific">Robiginitalea marina</name>
    <dbReference type="NCBI Taxonomy" id="2954105"/>
    <lineage>
        <taxon>Bacteria</taxon>
        <taxon>Pseudomonadati</taxon>
        <taxon>Bacteroidota</taxon>
        <taxon>Flavobacteriia</taxon>
        <taxon>Flavobacteriales</taxon>
        <taxon>Flavobacteriaceae</taxon>
        <taxon>Robiginitalea</taxon>
    </lineage>
</organism>
<feature type="transmembrane region" description="Helical" evidence="1">
    <location>
        <begin position="118"/>
        <end position="141"/>
    </location>
</feature>
<keyword evidence="1" id="KW-0472">Membrane</keyword>
<keyword evidence="1" id="KW-1133">Transmembrane helix</keyword>
<keyword evidence="1" id="KW-0812">Transmembrane</keyword>
<sequence>MNKIVKIALAVLGAAAAILWLQLPGSEVPVGEAVESGAMHWMFMITYLLLAVAVAFSLAFTLKHMFSNPESLKKTLTLIVAFLVVVAISYVLSNGADGTVEVMASRGVSTTESVVKNIGAGLNVFFLLVIIAVGAMAWGGARKMFSK</sequence>
<evidence type="ECO:0000256" key="1">
    <source>
        <dbReference type="SAM" id="Phobius"/>
    </source>
</evidence>
<proteinExistence type="predicted"/>
<evidence type="ECO:0000313" key="2">
    <source>
        <dbReference type="EMBL" id="MCO5725616.1"/>
    </source>
</evidence>
<name>A0ABT1B018_9FLAO</name>
<protein>
    <submittedName>
        <fullName evidence="2">Uncharacterized protein</fullName>
    </submittedName>
</protein>
<feature type="transmembrane region" description="Helical" evidence="1">
    <location>
        <begin position="41"/>
        <end position="62"/>
    </location>
</feature>